<evidence type="ECO:0000256" key="1">
    <source>
        <dbReference type="SAM" id="Coils"/>
    </source>
</evidence>
<dbReference type="Gene3D" id="1.20.58.80">
    <property type="entry name" value="Phosphotransferase system, lactose/cellobiose-type IIA subunit"/>
    <property type="match status" value="1"/>
</dbReference>
<feature type="region of interest" description="Disordered" evidence="2">
    <location>
        <begin position="231"/>
        <end position="257"/>
    </location>
</feature>
<feature type="compositionally biased region" description="Acidic residues" evidence="2">
    <location>
        <begin position="241"/>
        <end position="253"/>
    </location>
</feature>
<dbReference type="PANTHER" id="PTHR40130:SF1">
    <property type="entry name" value="SPINDLE POLE BODY-ASSOCIATED PROTEIN CUT12 DOMAIN-CONTAINING PROTEIN"/>
    <property type="match status" value="1"/>
</dbReference>
<feature type="region of interest" description="Disordered" evidence="2">
    <location>
        <begin position="176"/>
        <end position="214"/>
    </location>
</feature>
<dbReference type="OrthoDB" id="3197614at2759"/>
<keyword evidence="1" id="KW-0175">Coiled coil</keyword>
<feature type="region of interest" description="Disordered" evidence="2">
    <location>
        <begin position="402"/>
        <end position="442"/>
    </location>
</feature>
<feature type="coiled-coil region" evidence="1">
    <location>
        <begin position="362"/>
        <end position="389"/>
    </location>
</feature>
<organism evidence="3 4">
    <name type="scientific">Coniophora puteana (strain RWD-64-598)</name>
    <name type="common">Brown rot fungus</name>
    <dbReference type="NCBI Taxonomy" id="741705"/>
    <lineage>
        <taxon>Eukaryota</taxon>
        <taxon>Fungi</taxon>
        <taxon>Dikarya</taxon>
        <taxon>Basidiomycota</taxon>
        <taxon>Agaricomycotina</taxon>
        <taxon>Agaricomycetes</taxon>
        <taxon>Agaricomycetidae</taxon>
        <taxon>Boletales</taxon>
        <taxon>Coniophorineae</taxon>
        <taxon>Coniophoraceae</taxon>
        <taxon>Coniophora</taxon>
    </lineage>
</organism>
<feature type="coiled-coil region" evidence="1">
    <location>
        <begin position="268"/>
        <end position="295"/>
    </location>
</feature>
<accession>A0A5M3N2Z5</accession>
<keyword evidence="4" id="KW-1185">Reference proteome</keyword>
<dbReference type="EMBL" id="JH711574">
    <property type="protein sequence ID" value="EIW85245.1"/>
    <property type="molecule type" value="Genomic_DNA"/>
</dbReference>
<comment type="caution">
    <text evidence="3">The sequence shown here is derived from an EMBL/GenBank/DDBJ whole genome shotgun (WGS) entry which is preliminary data.</text>
</comment>
<dbReference type="OMA" id="RMLYNEH"/>
<evidence type="ECO:0000313" key="4">
    <source>
        <dbReference type="Proteomes" id="UP000053558"/>
    </source>
</evidence>
<proteinExistence type="predicted"/>
<dbReference type="AlphaFoldDB" id="A0A5M3N2Z5"/>
<dbReference type="RefSeq" id="XP_007764789.1">
    <property type="nucleotide sequence ID" value="XM_007766599.1"/>
</dbReference>
<feature type="region of interest" description="Disordered" evidence="2">
    <location>
        <begin position="79"/>
        <end position="114"/>
    </location>
</feature>
<feature type="compositionally biased region" description="Basic and acidic residues" evidence="2">
    <location>
        <begin position="231"/>
        <end position="240"/>
    </location>
</feature>
<dbReference type="PANTHER" id="PTHR40130">
    <property type="entry name" value="EXPRESSED PROTEIN"/>
    <property type="match status" value="1"/>
</dbReference>
<protein>
    <submittedName>
        <fullName evidence="3">Uncharacterized protein</fullName>
    </submittedName>
</protein>
<name>A0A5M3N2Z5_CONPW</name>
<dbReference type="SUPFAM" id="SSF140361">
    <property type="entry name" value="MIT domain-like"/>
    <property type="match status" value="1"/>
</dbReference>
<gene>
    <name evidence="3" type="ORF">CONPUDRAFT_135055</name>
</gene>
<feature type="compositionally biased region" description="Acidic residues" evidence="2">
    <location>
        <begin position="426"/>
        <end position="435"/>
    </location>
</feature>
<dbReference type="KEGG" id="cput:CONPUDRAFT_135055"/>
<evidence type="ECO:0000256" key="2">
    <source>
        <dbReference type="SAM" id="MobiDB-lite"/>
    </source>
</evidence>
<evidence type="ECO:0000313" key="3">
    <source>
        <dbReference type="EMBL" id="EIW85245.1"/>
    </source>
</evidence>
<reference evidence="4" key="1">
    <citation type="journal article" date="2012" name="Science">
        <title>The Paleozoic origin of enzymatic lignin decomposition reconstructed from 31 fungal genomes.</title>
        <authorList>
            <person name="Floudas D."/>
            <person name="Binder M."/>
            <person name="Riley R."/>
            <person name="Barry K."/>
            <person name="Blanchette R.A."/>
            <person name="Henrissat B."/>
            <person name="Martinez A.T."/>
            <person name="Otillar R."/>
            <person name="Spatafora J.W."/>
            <person name="Yadav J.S."/>
            <person name="Aerts A."/>
            <person name="Benoit I."/>
            <person name="Boyd A."/>
            <person name="Carlson A."/>
            <person name="Copeland A."/>
            <person name="Coutinho P.M."/>
            <person name="de Vries R.P."/>
            <person name="Ferreira P."/>
            <person name="Findley K."/>
            <person name="Foster B."/>
            <person name="Gaskell J."/>
            <person name="Glotzer D."/>
            <person name="Gorecki P."/>
            <person name="Heitman J."/>
            <person name="Hesse C."/>
            <person name="Hori C."/>
            <person name="Igarashi K."/>
            <person name="Jurgens J.A."/>
            <person name="Kallen N."/>
            <person name="Kersten P."/>
            <person name="Kohler A."/>
            <person name="Kuees U."/>
            <person name="Kumar T.K.A."/>
            <person name="Kuo A."/>
            <person name="LaButti K."/>
            <person name="Larrondo L.F."/>
            <person name="Lindquist E."/>
            <person name="Ling A."/>
            <person name="Lombard V."/>
            <person name="Lucas S."/>
            <person name="Lundell T."/>
            <person name="Martin R."/>
            <person name="McLaughlin D.J."/>
            <person name="Morgenstern I."/>
            <person name="Morin E."/>
            <person name="Murat C."/>
            <person name="Nagy L.G."/>
            <person name="Nolan M."/>
            <person name="Ohm R.A."/>
            <person name="Patyshakuliyeva A."/>
            <person name="Rokas A."/>
            <person name="Ruiz-Duenas F.J."/>
            <person name="Sabat G."/>
            <person name="Salamov A."/>
            <person name="Samejima M."/>
            <person name="Schmutz J."/>
            <person name="Slot J.C."/>
            <person name="St John F."/>
            <person name="Stenlid J."/>
            <person name="Sun H."/>
            <person name="Sun S."/>
            <person name="Syed K."/>
            <person name="Tsang A."/>
            <person name="Wiebenga A."/>
            <person name="Young D."/>
            <person name="Pisabarro A."/>
            <person name="Eastwood D.C."/>
            <person name="Martin F."/>
            <person name="Cullen D."/>
            <person name="Grigoriev I.V."/>
            <person name="Hibbett D.S."/>
        </authorList>
    </citation>
    <scope>NUCLEOTIDE SEQUENCE [LARGE SCALE GENOMIC DNA]</scope>
    <source>
        <strain evidence="4">RWD-64-598 SS2</strain>
    </source>
</reference>
<sequence>MSANTLPLHTAHQHAANAEDFLGQGLFIPAAEEHFKAAEAFLTCVEKSDNDNTKRTLRMLHNDHLKAGKDLERRIAQLREEKQDPSLPQKLSPLSKAQPRSAMPLGSTPSTSQLNHATPIHASTRMGESHNNVDESFMMLGQQSDPGDAFNNFWRTMEGMLDNLSQPVAFATAPLGTEPHAPCREESASSDTDGEALPNRLPWKVPRNSKPRTSKAINSGYALGAHAETAWQEHGRSHEGTDDEDVFADDGNESSESFCLIPSGSEASSSLKAENIALKRELEAVRKRLDVASRVIQLRKDQDQQLRDSIVLARNQAQRAMGASLMLSRPTPGPPADLSALNLNLTTIPTPITPGNAGRDREAQLLRRIRELEEEVRAVRTENEKQKVMIARFREKWEKLKESAKRKKDAKAASEAPRMAVRDRIDEEPEAEQQLDEAFNAR</sequence>
<dbReference type="Proteomes" id="UP000053558">
    <property type="component" value="Unassembled WGS sequence"/>
</dbReference>
<dbReference type="GeneID" id="19200699"/>